<reference evidence="1 2" key="1">
    <citation type="journal article" date="2016" name="Nat. Commun.">
        <title>Thousands of microbial genomes shed light on interconnected biogeochemical processes in an aquifer system.</title>
        <authorList>
            <person name="Anantharaman K."/>
            <person name="Brown C.T."/>
            <person name="Hug L.A."/>
            <person name="Sharon I."/>
            <person name="Castelle C.J."/>
            <person name="Probst A.J."/>
            <person name="Thomas B.C."/>
            <person name="Singh A."/>
            <person name="Wilkins M.J."/>
            <person name="Karaoz U."/>
            <person name="Brodie E.L."/>
            <person name="Williams K.H."/>
            <person name="Hubbard S.S."/>
            <person name="Banfield J.F."/>
        </authorList>
    </citation>
    <scope>NUCLEOTIDE SEQUENCE [LARGE SCALE GENOMIC DNA]</scope>
</reference>
<evidence type="ECO:0000313" key="1">
    <source>
        <dbReference type="EMBL" id="OHA48946.1"/>
    </source>
</evidence>
<organism evidence="1 2">
    <name type="scientific">Candidatus Terrybacteria bacterium RIFCSPHIGHO2_01_FULL_48_17</name>
    <dbReference type="NCBI Taxonomy" id="1802362"/>
    <lineage>
        <taxon>Bacteria</taxon>
        <taxon>Candidatus Terryibacteriota</taxon>
    </lineage>
</organism>
<dbReference type="Proteomes" id="UP000177629">
    <property type="component" value="Unassembled WGS sequence"/>
</dbReference>
<proteinExistence type="predicted"/>
<dbReference type="EMBL" id="MHSS01000002">
    <property type="protein sequence ID" value="OHA48946.1"/>
    <property type="molecule type" value="Genomic_DNA"/>
</dbReference>
<protein>
    <submittedName>
        <fullName evidence="1">Uncharacterized protein</fullName>
    </submittedName>
</protein>
<dbReference type="AlphaFoldDB" id="A0A1G2PKV7"/>
<name>A0A1G2PKV7_9BACT</name>
<accession>A0A1G2PKV7</accession>
<comment type="caution">
    <text evidence="1">The sequence shown here is derived from an EMBL/GenBank/DDBJ whole genome shotgun (WGS) entry which is preliminary data.</text>
</comment>
<gene>
    <name evidence="1" type="ORF">A2806_04615</name>
</gene>
<dbReference type="STRING" id="1802362.A2806_04615"/>
<evidence type="ECO:0000313" key="2">
    <source>
        <dbReference type="Proteomes" id="UP000177629"/>
    </source>
</evidence>
<sequence length="93" mass="10170">MDFPHNFSYDLLKCLGVLRINDDGTATLQFFQGASSVNAPLGFVAVDHMGIAIAHIVDKDVAGEFIKMIPGAVFRVFKIVRLPNSIFLFGEPS</sequence>